<keyword evidence="2" id="KW-0472">Membrane</keyword>
<evidence type="ECO:0000256" key="1">
    <source>
        <dbReference type="SAM" id="MobiDB-lite"/>
    </source>
</evidence>
<keyword evidence="2" id="KW-0812">Transmembrane</keyword>
<protein>
    <submittedName>
        <fullName evidence="4">Uncharacterized protein</fullName>
    </submittedName>
</protein>
<feature type="transmembrane region" description="Helical" evidence="2">
    <location>
        <begin position="284"/>
        <end position="304"/>
    </location>
</feature>
<accession>A0A7S4S378</accession>
<evidence type="ECO:0000313" key="4">
    <source>
        <dbReference type="EMBL" id="CAE4633248.1"/>
    </source>
</evidence>
<name>A0A7S4S378_9DINO</name>
<feature type="signal peptide" evidence="3">
    <location>
        <begin position="1"/>
        <end position="25"/>
    </location>
</feature>
<dbReference type="EMBL" id="HBNR01062967">
    <property type="protein sequence ID" value="CAE4633248.1"/>
    <property type="molecule type" value="Transcribed_RNA"/>
</dbReference>
<sequence length="330" mass="34914">MQQLFWLHSARVLAVLALGTEAAAGQESTANCSLEALWVWGGGSPLQLDPAFSPAVHHYKASLDYAAEPVWVDPVARGAGCEARRADPGRSVVAGGRGEVAVVVRGEDHASYSVALTRRSGRDDALDSLALRGAEISPTFRPEVHSYRAQLLSSVRGGRERAVLIVAPADMGQGLEVSLRGGGVRASAAELPQSLEFLRWRRRNFTLGRWSSGGRLQLPPPAARSWRLPLDLDVRVWPAAAAARPGGGPEGPPARTYTVRIYPAGEGPDDAESMGTHPALSLKGVVAAAAAVFLCCVLLGIVYVNTMSTSTGEAEDSRQKPLEVRGDRGG</sequence>
<keyword evidence="3" id="KW-0732">Signal</keyword>
<reference evidence="4" key="1">
    <citation type="submission" date="2021-01" db="EMBL/GenBank/DDBJ databases">
        <authorList>
            <person name="Corre E."/>
            <person name="Pelletier E."/>
            <person name="Niang G."/>
            <person name="Scheremetjew M."/>
            <person name="Finn R."/>
            <person name="Kale V."/>
            <person name="Holt S."/>
            <person name="Cochrane G."/>
            <person name="Meng A."/>
            <person name="Brown T."/>
            <person name="Cohen L."/>
        </authorList>
    </citation>
    <scope>NUCLEOTIDE SEQUENCE</scope>
    <source>
        <strain evidence="4">CCMP3105</strain>
    </source>
</reference>
<feature type="region of interest" description="Disordered" evidence="1">
    <location>
        <begin position="310"/>
        <end position="330"/>
    </location>
</feature>
<evidence type="ECO:0000256" key="3">
    <source>
        <dbReference type="SAM" id="SignalP"/>
    </source>
</evidence>
<keyword evidence="2" id="KW-1133">Transmembrane helix</keyword>
<feature type="chain" id="PRO_5031529723" evidence="3">
    <location>
        <begin position="26"/>
        <end position="330"/>
    </location>
</feature>
<evidence type="ECO:0000256" key="2">
    <source>
        <dbReference type="SAM" id="Phobius"/>
    </source>
</evidence>
<organism evidence="4">
    <name type="scientific">Alexandrium monilatum</name>
    <dbReference type="NCBI Taxonomy" id="311494"/>
    <lineage>
        <taxon>Eukaryota</taxon>
        <taxon>Sar</taxon>
        <taxon>Alveolata</taxon>
        <taxon>Dinophyceae</taxon>
        <taxon>Gonyaulacales</taxon>
        <taxon>Pyrocystaceae</taxon>
        <taxon>Alexandrium</taxon>
    </lineage>
</organism>
<gene>
    <name evidence="4" type="ORF">AMON00008_LOCUS44416</name>
</gene>
<dbReference type="AlphaFoldDB" id="A0A7S4S378"/>
<proteinExistence type="predicted"/>
<feature type="compositionally biased region" description="Basic and acidic residues" evidence="1">
    <location>
        <begin position="315"/>
        <end position="330"/>
    </location>
</feature>